<dbReference type="GO" id="GO:0004672">
    <property type="term" value="F:protein kinase activity"/>
    <property type="evidence" value="ECO:0007669"/>
    <property type="project" value="TreeGrafter"/>
</dbReference>
<dbReference type="OrthoDB" id="5969272at2759"/>
<dbReference type="PANTHER" id="PTHR47633:SF14">
    <property type="entry name" value="IG-LIKE DOMAIN-CONTAINING PROTEIN"/>
    <property type="match status" value="1"/>
</dbReference>
<keyword evidence="3" id="KW-1185">Reference proteome</keyword>
<dbReference type="SUPFAM" id="SSF48726">
    <property type="entry name" value="Immunoglobulin"/>
    <property type="match status" value="4"/>
</dbReference>
<dbReference type="Proteomes" id="UP000770717">
    <property type="component" value="Unassembled WGS sequence"/>
</dbReference>
<dbReference type="InterPro" id="IPR036179">
    <property type="entry name" value="Ig-like_dom_sf"/>
</dbReference>
<protein>
    <recommendedName>
        <fullName evidence="1">Ig-like domain-containing protein</fullName>
    </recommendedName>
</protein>
<gene>
    <name evidence="2" type="ORF">GDO78_002670</name>
</gene>
<dbReference type="AlphaFoldDB" id="A0A8J6EYM2"/>
<dbReference type="InterPro" id="IPR003598">
    <property type="entry name" value="Ig_sub2"/>
</dbReference>
<dbReference type="PROSITE" id="PS50835">
    <property type="entry name" value="IG_LIKE"/>
    <property type="match status" value="3"/>
</dbReference>
<dbReference type="Gene3D" id="2.60.40.10">
    <property type="entry name" value="Immunoglobulins"/>
    <property type="match status" value="4"/>
</dbReference>
<dbReference type="InterPro" id="IPR013098">
    <property type="entry name" value="Ig_I-set"/>
</dbReference>
<proteinExistence type="predicted"/>
<dbReference type="SMART" id="SM00408">
    <property type="entry name" value="IGc2"/>
    <property type="match status" value="3"/>
</dbReference>
<dbReference type="Pfam" id="PF07679">
    <property type="entry name" value="I-set"/>
    <property type="match status" value="4"/>
</dbReference>
<accession>A0A8J6EYM2</accession>
<sequence length="348" mass="37954">MQSERCSITTTEKSCLLEIFNATQEDDGEYTCQVANEAGKDTCSALLSVLELPYFISPLEPVEVTIGESTSLQCQVGGTPEIKISWYKGDTKLRSTPAYKMQFKNNVATLVFNKVEKTDSGEYICKAENVVGAASSSALFTVQERKMAPSFARKLKDVQETIGSSVTFDCRINGSEPIEVSWYKDGALLKDDNNVQTSYIDNIATLHLLTASVNHLGQYSCTATNPIGSASSSAKLTLAEPKSPPIFDIKPESTNVPLGEAASFESHVTGTHPIRVSWAKDNREIRPGGNYKISFTENRAHLKVLKVSKVDAGIYTCYAINEVGKDSCTATLEVQGMSYGSSWHILLL</sequence>
<comment type="caution">
    <text evidence="2">The sequence shown here is derived from an EMBL/GenBank/DDBJ whole genome shotgun (WGS) entry which is preliminary data.</text>
</comment>
<evidence type="ECO:0000313" key="2">
    <source>
        <dbReference type="EMBL" id="KAG9477400.1"/>
    </source>
</evidence>
<dbReference type="SMART" id="SM00409">
    <property type="entry name" value="IG"/>
    <property type="match status" value="4"/>
</dbReference>
<feature type="domain" description="Ig-like" evidence="1">
    <location>
        <begin position="53"/>
        <end position="141"/>
    </location>
</feature>
<reference evidence="2" key="1">
    <citation type="thesis" date="2020" institute="ProQuest LLC" country="789 East Eisenhower Parkway, Ann Arbor, MI, USA">
        <title>Comparative Genomics and Chromosome Evolution.</title>
        <authorList>
            <person name="Mudd A.B."/>
        </authorList>
    </citation>
    <scope>NUCLEOTIDE SEQUENCE</scope>
    <source>
        <strain evidence="2">HN-11 Male</strain>
        <tissue evidence="2">Kidney and liver</tissue>
    </source>
</reference>
<dbReference type="InterPro" id="IPR013783">
    <property type="entry name" value="Ig-like_fold"/>
</dbReference>
<name>A0A8J6EYM2_ELECQ</name>
<dbReference type="PANTHER" id="PTHR47633">
    <property type="entry name" value="IMMUNOGLOBULIN"/>
    <property type="match status" value="1"/>
</dbReference>
<evidence type="ECO:0000259" key="1">
    <source>
        <dbReference type="PROSITE" id="PS50835"/>
    </source>
</evidence>
<feature type="domain" description="Ig-like" evidence="1">
    <location>
        <begin position="149"/>
        <end position="237"/>
    </location>
</feature>
<dbReference type="EMBL" id="WNTK01000010">
    <property type="protein sequence ID" value="KAG9477400.1"/>
    <property type="molecule type" value="Genomic_DNA"/>
</dbReference>
<organism evidence="2 3">
    <name type="scientific">Eleutherodactylus coqui</name>
    <name type="common">Puerto Rican coqui</name>
    <dbReference type="NCBI Taxonomy" id="57060"/>
    <lineage>
        <taxon>Eukaryota</taxon>
        <taxon>Metazoa</taxon>
        <taxon>Chordata</taxon>
        <taxon>Craniata</taxon>
        <taxon>Vertebrata</taxon>
        <taxon>Euteleostomi</taxon>
        <taxon>Amphibia</taxon>
        <taxon>Batrachia</taxon>
        <taxon>Anura</taxon>
        <taxon>Neobatrachia</taxon>
        <taxon>Hyloidea</taxon>
        <taxon>Eleutherodactylidae</taxon>
        <taxon>Eleutherodactylinae</taxon>
        <taxon>Eleutherodactylus</taxon>
        <taxon>Eleutherodactylus</taxon>
    </lineage>
</organism>
<dbReference type="InterPro" id="IPR007110">
    <property type="entry name" value="Ig-like_dom"/>
</dbReference>
<dbReference type="FunFam" id="2.60.40.10:FF:000022">
    <property type="entry name" value="Cardiac titin"/>
    <property type="match status" value="3"/>
</dbReference>
<evidence type="ECO:0000313" key="3">
    <source>
        <dbReference type="Proteomes" id="UP000770717"/>
    </source>
</evidence>
<dbReference type="InterPro" id="IPR003599">
    <property type="entry name" value="Ig_sub"/>
</dbReference>
<feature type="domain" description="Ig-like" evidence="1">
    <location>
        <begin position="244"/>
        <end position="335"/>
    </location>
</feature>